<feature type="compositionally biased region" description="Basic residues" evidence="1">
    <location>
        <begin position="187"/>
        <end position="199"/>
    </location>
</feature>
<evidence type="ECO:0000259" key="2">
    <source>
        <dbReference type="Pfam" id="PF26638"/>
    </source>
</evidence>
<evidence type="ECO:0000256" key="1">
    <source>
        <dbReference type="SAM" id="MobiDB-lite"/>
    </source>
</evidence>
<evidence type="ECO:0000313" key="3">
    <source>
        <dbReference type="EMBL" id="ESA12945.1"/>
    </source>
</evidence>
<dbReference type="Pfam" id="PF26638">
    <property type="entry name" value="DUF8211"/>
    <property type="match status" value="1"/>
</dbReference>
<dbReference type="HOGENOM" id="CLU_1372847_0_0_1"/>
<protein>
    <recommendedName>
        <fullName evidence="2">DUF8211 domain-containing protein</fullName>
    </recommendedName>
</protein>
<feature type="domain" description="DUF8211" evidence="2">
    <location>
        <begin position="42"/>
        <end position="80"/>
    </location>
</feature>
<dbReference type="AlphaFoldDB" id="U9TXV9"/>
<accession>U9TXV9</accession>
<sequence length="199" mass="23244">MSDNRHACGSHFIKHYQDISVSSTNRNISKDLPIFNNSKVSHANLLHTRWSSNYKKDIFSNRTGISYQASYSAYSLDHILPIRIEHLLYKIARSTPWKKDYNFLLPRDALIPTVKNFSPRPNMFIPVKYQDIIPPHPIYSTDDVFIAPGSHQWFTYMDDLLKQRRIEAAKIAKSQAKKEQTQLKAQHIFKHGSTKKHYE</sequence>
<reference evidence="3" key="1">
    <citation type="submission" date="2013-07" db="EMBL/GenBank/DDBJ databases">
        <title>The genome of an arbuscular mycorrhizal fungus provides insights into the evolution of the oldest plant symbiosis.</title>
        <authorList>
            <consortium name="DOE Joint Genome Institute"/>
            <person name="Tisserant E."/>
            <person name="Malbreil M."/>
            <person name="Kuo A."/>
            <person name="Kohler A."/>
            <person name="Symeonidi A."/>
            <person name="Balestrini R."/>
            <person name="Charron P."/>
            <person name="Duensing N."/>
            <person name="Frei-dit-Frey N."/>
            <person name="Gianinazzi-Pearson V."/>
            <person name="Gilbert B."/>
            <person name="Handa Y."/>
            <person name="Hijri M."/>
            <person name="Kaul R."/>
            <person name="Kawaguchi M."/>
            <person name="Krajinski F."/>
            <person name="Lammers P."/>
            <person name="Lapierre D."/>
            <person name="Masclaux F.G."/>
            <person name="Murat C."/>
            <person name="Morin E."/>
            <person name="Ndikumana S."/>
            <person name="Pagni M."/>
            <person name="Petitpierre D."/>
            <person name="Requena N."/>
            <person name="Rosikiewicz P."/>
            <person name="Riley R."/>
            <person name="Saito K."/>
            <person name="San Clemente H."/>
            <person name="Shapiro H."/>
            <person name="van Tuinen D."/>
            <person name="Becard G."/>
            <person name="Bonfante P."/>
            <person name="Paszkowski U."/>
            <person name="Shachar-Hill Y."/>
            <person name="Young J.P."/>
            <person name="Sanders I.R."/>
            <person name="Henrissat B."/>
            <person name="Rensing S.A."/>
            <person name="Grigoriev I.V."/>
            <person name="Corradi N."/>
            <person name="Roux C."/>
            <person name="Martin F."/>
        </authorList>
    </citation>
    <scope>NUCLEOTIDE SEQUENCE</scope>
    <source>
        <strain evidence="3">DAOM 197198</strain>
    </source>
</reference>
<dbReference type="EMBL" id="KI284390">
    <property type="protein sequence ID" value="ESA12945.1"/>
    <property type="molecule type" value="Genomic_DNA"/>
</dbReference>
<gene>
    <name evidence="3" type="ORF">GLOINDRAFT_2943</name>
</gene>
<organism evidence="3">
    <name type="scientific">Rhizophagus irregularis (strain DAOM 181602 / DAOM 197198 / MUCL 43194)</name>
    <name type="common">Arbuscular mycorrhizal fungus</name>
    <name type="synonym">Glomus intraradices</name>
    <dbReference type="NCBI Taxonomy" id="747089"/>
    <lineage>
        <taxon>Eukaryota</taxon>
        <taxon>Fungi</taxon>
        <taxon>Fungi incertae sedis</taxon>
        <taxon>Mucoromycota</taxon>
        <taxon>Glomeromycotina</taxon>
        <taxon>Glomeromycetes</taxon>
        <taxon>Glomerales</taxon>
        <taxon>Glomeraceae</taxon>
        <taxon>Rhizophagus</taxon>
    </lineage>
</organism>
<proteinExistence type="predicted"/>
<dbReference type="InterPro" id="IPR058524">
    <property type="entry name" value="DUF8211"/>
</dbReference>
<feature type="region of interest" description="Disordered" evidence="1">
    <location>
        <begin position="177"/>
        <end position="199"/>
    </location>
</feature>
<name>U9TXV9_RHIID</name>